<evidence type="ECO:0000313" key="8">
    <source>
        <dbReference type="EMBL" id="KAE9098411.1"/>
    </source>
</evidence>
<dbReference type="EMBL" id="QXGC01000987">
    <property type="protein sequence ID" value="KAE9214436.1"/>
    <property type="molecule type" value="Genomic_DNA"/>
</dbReference>
<dbReference type="Proteomes" id="UP000440367">
    <property type="component" value="Unassembled WGS sequence"/>
</dbReference>
<sequence length="323" mass="36635">MRRAITVVLVLAIVFAVANAASPSTESKFPISPRSLSGNRDDVSTRRLLGSIKVVDENEEKAITIPGLAKIKDWIAANISRFRTWYSNRKQAKGWLKEEKTPDDVFKLLKLDKDLDTVLNSPKLTSWAVFLVKYNKKNPGKGTTLLGMLTKYYGTIPLAKTLETARLNPNGGTFKLANRLQGHQLVAWRQNGLSTDVVFDMLKLGDDSVEKLLSNPALNVWVYYFTRSNRLNPDREVNMIAKLRTHYDDIALAKAIEAAAKEKRATNAIDLLQTAQFKTWLLDGKDPPKIFKMLKLETTKWPYDTNVDVYRAYRTYYKESKSS</sequence>
<feature type="signal peptide" evidence="5">
    <location>
        <begin position="1"/>
        <end position="20"/>
    </location>
</feature>
<evidence type="ECO:0000313" key="19">
    <source>
        <dbReference type="Proteomes" id="UP000440367"/>
    </source>
</evidence>
<dbReference type="Proteomes" id="UP000433483">
    <property type="component" value="Unassembled WGS sequence"/>
</dbReference>
<evidence type="ECO:0000313" key="24">
    <source>
        <dbReference type="Proteomes" id="UP000486351"/>
    </source>
</evidence>
<proteinExistence type="inferred from homology"/>
<keyword evidence="17" id="KW-1185">Reference proteome</keyword>
<keyword evidence="3 5" id="KW-0964">Secreted</keyword>
<evidence type="ECO:0000313" key="10">
    <source>
        <dbReference type="EMBL" id="KAE9133277.1"/>
    </source>
</evidence>
<dbReference type="InterPro" id="IPR031825">
    <property type="entry name" value="RXLR"/>
</dbReference>
<dbReference type="Proteomes" id="UP000476176">
    <property type="component" value="Unassembled WGS sequence"/>
</dbReference>
<evidence type="ECO:0000313" key="12">
    <source>
        <dbReference type="EMBL" id="KAE9214436.1"/>
    </source>
</evidence>
<evidence type="ECO:0000313" key="25">
    <source>
        <dbReference type="Proteomes" id="UP000488956"/>
    </source>
</evidence>
<evidence type="ECO:0000313" key="15">
    <source>
        <dbReference type="EMBL" id="KAE9331110.1"/>
    </source>
</evidence>
<evidence type="ECO:0000313" key="6">
    <source>
        <dbReference type="EMBL" id="KAE8932689.1"/>
    </source>
</evidence>
<dbReference type="Proteomes" id="UP000441208">
    <property type="component" value="Unassembled WGS sequence"/>
</dbReference>
<dbReference type="EMBL" id="QXGD01001081">
    <property type="protein sequence ID" value="KAE9215336.1"/>
    <property type="molecule type" value="Genomic_DNA"/>
</dbReference>
<evidence type="ECO:0000313" key="18">
    <source>
        <dbReference type="Proteomes" id="UP000437068"/>
    </source>
</evidence>
<evidence type="ECO:0000256" key="5">
    <source>
        <dbReference type="RuleBase" id="RU367124"/>
    </source>
</evidence>
<dbReference type="EMBL" id="QXGE01000999">
    <property type="protein sequence ID" value="KAE9299553.1"/>
    <property type="molecule type" value="Genomic_DNA"/>
</dbReference>
<gene>
    <name evidence="14" type="ORF">PF001_g15398</name>
    <name evidence="13" type="ORF">PF002_g17404</name>
    <name evidence="12" type="ORF">PF004_g15048</name>
    <name evidence="11" type="ORF">PF005_g15936</name>
    <name evidence="10" type="ORF">PF006_g15058</name>
    <name evidence="8" type="ORF">PF007_g16270</name>
    <name evidence="15" type="ORF">PF008_g15596</name>
    <name evidence="6" type="ORF">PF009_g17294</name>
    <name evidence="9" type="ORF">PF010_g15471</name>
    <name evidence="7" type="ORF">PF011_g14998</name>
</gene>
<evidence type="ECO:0000256" key="4">
    <source>
        <dbReference type="ARBA" id="ARBA00022729"/>
    </source>
</evidence>
<accession>A0A6A3X9Y1</accession>
<dbReference type="EMBL" id="QXGB01001013">
    <property type="protein sequence ID" value="KAE9198970.1"/>
    <property type="molecule type" value="Genomic_DNA"/>
</dbReference>
<evidence type="ECO:0000313" key="16">
    <source>
        <dbReference type="Proteomes" id="UP000429523"/>
    </source>
</evidence>
<evidence type="ECO:0000313" key="21">
    <source>
        <dbReference type="Proteomes" id="UP000441208"/>
    </source>
</evidence>
<dbReference type="GO" id="GO:0043657">
    <property type="term" value="C:host cell"/>
    <property type="evidence" value="ECO:0007669"/>
    <property type="project" value="UniProtKB-SubCell"/>
</dbReference>
<dbReference type="Proteomes" id="UP000486351">
    <property type="component" value="Unassembled WGS sequence"/>
</dbReference>
<protein>
    <recommendedName>
        <fullName evidence="5">RxLR effector protein</fullName>
    </recommendedName>
</protein>
<evidence type="ECO:0000313" key="9">
    <source>
        <dbReference type="EMBL" id="KAE9098693.1"/>
    </source>
</evidence>
<evidence type="ECO:0000256" key="1">
    <source>
        <dbReference type="ARBA" id="ARBA00004613"/>
    </source>
</evidence>
<evidence type="ECO:0000256" key="3">
    <source>
        <dbReference type="ARBA" id="ARBA00022525"/>
    </source>
</evidence>
<organism evidence="11 17">
    <name type="scientific">Phytophthora fragariae</name>
    <dbReference type="NCBI Taxonomy" id="53985"/>
    <lineage>
        <taxon>Eukaryota</taxon>
        <taxon>Sar</taxon>
        <taxon>Stramenopiles</taxon>
        <taxon>Oomycota</taxon>
        <taxon>Peronosporomycetes</taxon>
        <taxon>Peronosporales</taxon>
        <taxon>Peronosporaceae</taxon>
        <taxon>Phytophthora</taxon>
    </lineage>
</organism>
<evidence type="ECO:0000313" key="7">
    <source>
        <dbReference type="EMBL" id="KAE8998576.1"/>
    </source>
</evidence>
<dbReference type="Pfam" id="PF16810">
    <property type="entry name" value="RXLR"/>
    <property type="match status" value="1"/>
</dbReference>
<dbReference type="OrthoDB" id="123946at2759"/>
<comment type="domain">
    <text evidence="5">The RxLR-dEER motif acts to carry the protein into the host cell cytoplasm through binding to cell surface phosphatidylinositol-3-phosphate.</text>
</comment>
<dbReference type="EMBL" id="QXGA01000977">
    <property type="protein sequence ID" value="KAE9133277.1"/>
    <property type="molecule type" value="Genomic_DNA"/>
</dbReference>
<keyword evidence="4 5" id="KW-0732">Signal</keyword>
<evidence type="ECO:0000313" key="14">
    <source>
        <dbReference type="EMBL" id="KAE9299553.1"/>
    </source>
</evidence>
<evidence type="ECO:0000313" key="13">
    <source>
        <dbReference type="EMBL" id="KAE9215336.1"/>
    </source>
</evidence>
<dbReference type="EMBL" id="QXFX01001011">
    <property type="protein sequence ID" value="KAE9098693.1"/>
    <property type="molecule type" value="Genomic_DNA"/>
</dbReference>
<comment type="subcellular location">
    <subcellularLocation>
        <location evidence="1 5">Secreted</location>
    </subcellularLocation>
</comment>
<dbReference type="Proteomes" id="UP000429523">
    <property type="component" value="Unassembled WGS sequence"/>
</dbReference>
<dbReference type="Proteomes" id="UP000460718">
    <property type="component" value="Unassembled WGS sequence"/>
</dbReference>
<name>A0A6A3X9Y1_9STRA</name>
<dbReference type="Proteomes" id="UP000437068">
    <property type="component" value="Unassembled WGS sequence"/>
</dbReference>
<dbReference type="EMBL" id="QXGF01001090">
    <property type="protein sequence ID" value="KAE8932689.1"/>
    <property type="molecule type" value="Genomic_DNA"/>
</dbReference>
<evidence type="ECO:0000256" key="2">
    <source>
        <dbReference type="ARBA" id="ARBA00010400"/>
    </source>
</evidence>
<dbReference type="EMBL" id="QXFW01000995">
    <property type="protein sequence ID" value="KAE8998576.1"/>
    <property type="molecule type" value="Genomic_DNA"/>
</dbReference>
<dbReference type="EMBL" id="QXFY01001020">
    <property type="protein sequence ID" value="KAE9331110.1"/>
    <property type="molecule type" value="Genomic_DNA"/>
</dbReference>
<evidence type="ECO:0000313" key="23">
    <source>
        <dbReference type="Proteomes" id="UP000476176"/>
    </source>
</evidence>
<evidence type="ECO:0000313" key="20">
    <source>
        <dbReference type="Proteomes" id="UP000440732"/>
    </source>
</evidence>
<comment type="caution">
    <text evidence="11">The sequence shown here is derived from an EMBL/GenBank/DDBJ whole genome shotgun (WGS) entry which is preliminary data.</text>
</comment>
<dbReference type="AlphaFoldDB" id="A0A6A3X9Y1"/>
<dbReference type="EMBL" id="QXFZ01001039">
    <property type="protein sequence ID" value="KAE9098411.1"/>
    <property type="molecule type" value="Genomic_DNA"/>
</dbReference>
<comment type="similarity">
    <text evidence="2 5">Belongs to the RxLR effector family.</text>
</comment>
<feature type="chain" id="PRO_5044948121" description="RxLR effector protein" evidence="5">
    <location>
        <begin position="21"/>
        <end position="323"/>
    </location>
</feature>
<evidence type="ECO:0000313" key="22">
    <source>
        <dbReference type="Proteomes" id="UP000460718"/>
    </source>
</evidence>
<evidence type="ECO:0000313" key="17">
    <source>
        <dbReference type="Proteomes" id="UP000433483"/>
    </source>
</evidence>
<reference evidence="16 17" key="1">
    <citation type="submission" date="2018-08" db="EMBL/GenBank/DDBJ databases">
        <title>Genomic investigation of the strawberry pathogen Phytophthora fragariae indicates pathogenicity is determined by transcriptional variation in three key races.</title>
        <authorList>
            <person name="Adams T.M."/>
            <person name="Armitage A.D."/>
            <person name="Sobczyk M.K."/>
            <person name="Bates H.J."/>
            <person name="Dunwell J.M."/>
            <person name="Nellist C.F."/>
            <person name="Harrison R.J."/>
        </authorList>
    </citation>
    <scope>NUCLEOTIDE SEQUENCE [LARGE SCALE GENOMIC DNA]</scope>
    <source>
        <strain evidence="14 18">A4</strain>
        <strain evidence="13 19">BC-1</strain>
        <strain evidence="12 23">BC-23</strain>
        <strain evidence="11 17">NOV-27</strain>
        <strain evidence="10 20">NOV-5</strain>
        <strain evidence="8 21">NOV-71</strain>
        <strain evidence="15 24">NOV-77</strain>
        <strain evidence="6 16">NOV-9</strain>
        <strain evidence="9 25">ONT-3</strain>
        <strain evidence="7 22">SCRP245</strain>
    </source>
</reference>
<dbReference type="GO" id="GO:0005576">
    <property type="term" value="C:extracellular region"/>
    <property type="evidence" value="ECO:0007669"/>
    <property type="project" value="UniProtKB-SubCell"/>
</dbReference>
<dbReference type="Proteomes" id="UP000440732">
    <property type="component" value="Unassembled WGS sequence"/>
</dbReference>
<comment type="function">
    <text evidence="5">Effector that suppresses plant defense responses during pathogen infection.</text>
</comment>
<dbReference type="Proteomes" id="UP000488956">
    <property type="component" value="Unassembled WGS sequence"/>
</dbReference>
<evidence type="ECO:0000313" key="11">
    <source>
        <dbReference type="EMBL" id="KAE9198970.1"/>
    </source>
</evidence>